<evidence type="ECO:0000313" key="2">
    <source>
        <dbReference type="Proteomes" id="UP001595859"/>
    </source>
</evidence>
<dbReference type="RefSeq" id="WP_378061206.1">
    <property type="nucleotide sequence ID" value="NZ_JBHSIS010000023.1"/>
</dbReference>
<name>A0ABV9SDY5_9PSEU</name>
<keyword evidence="2" id="KW-1185">Reference proteome</keyword>
<proteinExistence type="predicted"/>
<organism evidence="1 2">
    <name type="scientific">Actinophytocola glycyrrhizae</name>
    <dbReference type="NCBI Taxonomy" id="2044873"/>
    <lineage>
        <taxon>Bacteria</taxon>
        <taxon>Bacillati</taxon>
        <taxon>Actinomycetota</taxon>
        <taxon>Actinomycetes</taxon>
        <taxon>Pseudonocardiales</taxon>
        <taxon>Pseudonocardiaceae</taxon>
    </lineage>
</organism>
<accession>A0ABV9SDY5</accession>
<comment type="caution">
    <text evidence="1">The sequence shown here is derived from an EMBL/GenBank/DDBJ whole genome shotgun (WGS) entry which is preliminary data.</text>
</comment>
<dbReference type="EMBL" id="JBHSIS010000023">
    <property type="protein sequence ID" value="MFC4858610.1"/>
    <property type="molecule type" value="Genomic_DNA"/>
</dbReference>
<gene>
    <name evidence="1" type="ORF">ACFPCV_34365</name>
</gene>
<dbReference type="InterPro" id="IPR028037">
    <property type="entry name" value="Antitoxin_Rv0909/MT0933"/>
</dbReference>
<protein>
    <submittedName>
        <fullName evidence="1">Antitoxin</fullName>
    </submittedName>
</protein>
<dbReference type="Proteomes" id="UP001595859">
    <property type="component" value="Unassembled WGS sequence"/>
</dbReference>
<sequence length="71" mass="7861">MPLMRRLTALAGTAAAARTYARRNPDKVNKIAAKAGQFVDKRTKGKYHHQIDNAVRKVNTITGKPPRPGKH</sequence>
<dbReference type="Pfam" id="PF14013">
    <property type="entry name" value="MT0933_antitox"/>
    <property type="match status" value="1"/>
</dbReference>
<reference evidence="2" key="1">
    <citation type="journal article" date="2019" name="Int. J. Syst. Evol. Microbiol.">
        <title>The Global Catalogue of Microorganisms (GCM) 10K type strain sequencing project: providing services to taxonomists for standard genome sequencing and annotation.</title>
        <authorList>
            <consortium name="The Broad Institute Genomics Platform"/>
            <consortium name="The Broad Institute Genome Sequencing Center for Infectious Disease"/>
            <person name="Wu L."/>
            <person name="Ma J."/>
        </authorList>
    </citation>
    <scope>NUCLEOTIDE SEQUENCE [LARGE SCALE GENOMIC DNA]</scope>
    <source>
        <strain evidence="2">ZS-22-S1</strain>
    </source>
</reference>
<evidence type="ECO:0000313" key="1">
    <source>
        <dbReference type="EMBL" id="MFC4858610.1"/>
    </source>
</evidence>